<dbReference type="EMBL" id="CP020814">
    <property type="protein sequence ID" value="ARK30818.1"/>
    <property type="molecule type" value="Genomic_DNA"/>
</dbReference>
<dbReference type="Proteomes" id="UP000193006">
    <property type="component" value="Chromosome"/>
</dbReference>
<dbReference type="STRING" id="199441.BkAM31D_13760"/>
<sequence length="67" mass="7678">MIEYDLALDEPRETDARVEVESVLFIYDQKASDEVGQFIKIDFVPSQGLKLLNANQTLAYALQMKRV</sequence>
<evidence type="ECO:0000313" key="2">
    <source>
        <dbReference type="Proteomes" id="UP000193006"/>
    </source>
</evidence>
<dbReference type="KEGG" id="bkw:BkAM31D_13760"/>
<dbReference type="AlphaFoldDB" id="A0A1X9MBP7"/>
<proteinExistence type="predicted"/>
<gene>
    <name evidence="1" type="ORF">BkAM31D_13760</name>
</gene>
<dbReference type="RefSeq" id="WP_066149728.1">
    <property type="nucleotide sequence ID" value="NZ_CP020814.1"/>
</dbReference>
<name>A0A1X9MBP7_9BACI</name>
<reference evidence="1 2" key="1">
    <citation type="submission" date="2017-04" db="EMBL/GenBank/DDBJ databases">
        <title>Bacillus krulwichiae AM31D Genome sequencing and assembly.</title>
        <authorList>
            <person name="Krulwich T.A."/>
            <person name="Anastor L."/>
            <person name="Ehrlich R."/>
            <person name="Ehrlich G.D."/>
            <person name="Janto B."/>
        </authorList>
    </citation>
    <scope>NUCLEOTIDE SEQUENCE [LARGE SCALE GENOMIC DNA]</scope>
    <source>
        <strain evidence="1 2">AM31D</strain>
    </source>
</reference>
<organism evidence="1 2">
    <name type="scientific">Halalkalibacter krulwichiae</name>
    <dbReference type="NCBI Taxonomy" id="199441"/>
    <lineage>
        <taxon>Bacteria</taxon>
        <taxon>Bacillati</taxon>
        <taxon>Bacillota</taxon>
        <taxon>Bacilli</taxon>
        <taxon>Bacillales</taxon>
        <taxon>Bacillaceae</taxon>
        <taxon>Halalkalibacter</taxon>
    </lineage>
</organism>
<evidence type="ECO:0000313" key="1">
    <source>
        <dbReference type="EMBL" id="ARK30818.1"/>
    </source>
</evidence>
<accession>A0A1X9MBP7</accession>
<protein>
    <submittedName>
        <fullName evidence="1">Uncharacterized protein</fullName>
    </submittedName>
</protein>
<keyword evidence="2" id="KW-1185">Reference proteome</keyword>